<dbReference type="RefSeq" id="WP_339538584.1">
    <property type="nucleotide sequence ID" value="NZ_JBBGZA010000001.1"/>
</dbReference>
<organism evidence="6 7">
    <name type="scientific">Sphingomonas molluscorum</name>
    <dbReference type="NCBI Taxonomy" id="418184"/>
    <lineage>
        <taxon>Bacteria</taxon>
        <taxon>Pseudomonadati</taxon>
        <taxon>Pseudomonadota</taxon>
        <taxon>Alphaproteobacteria</taxon>
        <taxon>Sphingomonadales</taxon>
        <taxon>Sphingomonadaceae</taxon>
        <taxon>Sphingomonas</taxon>
    </lineage>
</organism>
<dbReference type="InterPro" id="IPR036188">
    <property type="entry name" value="FAD/NAD-bd_sf"/>
</dbReference>
<dbReference type="PRINTS" id="PR00469">
    <property type="entry name" value="PNDRDTASEII"/>
</dbReference>
<dbReference type="SUPFAM" id="SSF51206">
    <property type="entry name" value="cAMP-binding domain-like"/>
    <property type="match status" value="1"/>
</dbReference>
<gene>
    <name evidence="6" type="ORF">WH159_14880</name>
</gene>
<keyword evidence="7" id="KW-1185">Reference proteome</keyword>
<evidence type="ECO:0000256" key="3">
    <source>
        <dbReference type="ARBA" id="ARBA00023002"/>
    </source>
</evidence>
<evidence type="ECO:0000313" key="6">
    <source>
        <dbReference type="EMBL" id="MEJ5095815.1"/>
    </source>
</evidence>
<dbReference type="InterPro" id="IPR023753">
    <property type="entry name" value="FAD/NAD-binding_dom"/>
</dbReference>
<evidence type="ECO:0000256" key="1">
    <source>
        <dbReference type="ARBA" id="ARBA00018719"/>
    </source>
</evidence>
<dbReference type="InterPro" id="IPR050097">
    <property type="entry name" value="Ferredoxin-NADP_redctase_2"/>
</dbReference>
<dbReference type="SUPFAM" id="SSF51905">
    <property type="entry name" value="FAD/NAD(P)-binding domain"/>
    <property type="match status" value="1"/>
</dbReference>
<dbReference type="InterPro" id="IPR014710">
    <property type="entry name" value="RmlC-like_jellyroll"/>
</dbReference>
<feature type="domain" description="Cyclic nucleotide-binding" evidence="5">
    <location>
        <begin position="72"/>
        <end position="142"/>
    </location>
</feature>
<dbReference type="Proteomes" id="UP001380365">
    <property type="component" value="Unassembled WGS sequence"/>
</dbReference>
<dbReference type="PROSITE" id="PS50042">
    <property type="entry name" value="CNMP_BINDING_3"/>
    <property type="match status" value="1"/>
</dbReference>
<evidence type="ECO:0000313" key="7">
    <source>
        <dbReference type="Proteomes" id="UP001380365"/>
    </source>
</evidence>
<dbReference type="InterPro" id="IPR018490">
    <property type="entry name" value="cNMP-bd_dom_sf"/>
</dbReference>
<evidence type="ECO:0000256" key="2">
    <source>
        <dbReference type="ARBA" id="ARBA00022630"/>
    </source>
</evidence>
<name>A0ABU8Q8E3_9SPHN</name>
<reference evidence="6 7" key="1">
    <citation type="submission" date="2023-12" db="EMBL/GenBank/DDBJ databases">
        <title>Gut-associated functions are favored during microbiome assembly across C. elegans life.</title>
        <authorList>
            <person name="Zimmermann J."/>
        </authorList>
    </citation>
    <scope>NUCLEOTIDE SEQUENCE [LARGE SCALE GENOMIC DNA]</scope>
    <source>
        <strain evidence="6 7">JUb134</strain>
    </source>
</reference>
<keyword evidence="2" id="KW-0285">Flavoprotein</keyword>
<proteinExistence type="predicted"/>
<dbReference type="Pfam" id="PF07992">
    <property type="entry name" value="Pyr_redox_2"/>
    <property type="match status" value="1"/>
</dbReference>
<dbReference type="PRINTS" id="PR00368">
    <property type="entry name" value="FADPNR"/>
</dbReference>
<accession>A0ABU8Q8E3</accession>
<evidence type="ECO:0000256" key="4">
    <source>
        <dbReference type="SAM" id="MobiDB-lite"/>
    </source>
</evidence>
<dbReference type="Gene3D" id="3.50.50.60">
    <property type="entry name" value="FAD/NAD(P)-binding domain"/>
    <property type="match status" value="1"/>
</dbReference>
<keyword evidence="3" id="KW-0560">Oxidoreductase</keyword>
<dbReference type="InterPro" id="IPR000595">
    <property type="entry name" value="cNMP-bd_dom"/>
</dbReference>
<dbReference type="CDD" id="cd00038">
    <property type="entry name" value="CAP_ED"/>
    <property type="match status" value="1"/>
</dbReference>
<evidence type="ECO:0000259" key="5">
    <source>
        <dbReference type="PROSITE" id="PS50042"/>
    </source>
</evidence>
<feature type="region of interest" description="Disordered" evidence="4">
    <location>
        <begin position="14"/>
        <end position="40"/>
    </location>
</feature>
<comment type="caution">
    <text evidence="6">The sequence shown here is derived from an EMBL/GenBank/DDBJ whole genome shotgun (WGS) entry which is preliminary data.</text>
</comment>
<sequence length="399" mass="41441">MLVRGGTVRALAKSSRRAKLAGASRRPAASDNTNSSRISVPMGILETRKDQIFPTLTAHQVDSARRFASGPEQRFAPGEAVFSIGAVGTPSWLVIEGEIELTRRRGLSGETSVTSYGVGQFSGEVNALAGRPSISAGRAGSDGCIAIPFDAPHLRALMIGTADLGEIVMRALILRRVELIEDAEAGTILVGAPSNPKVVRLQVFLTRAGYPNLVLDATTDAEGKALIERLGISAAELPLIVCPDGTFLRDPTELELATCLGITPSIKDGARFDVAIVGAGPAGLAAAVYAASEGLSVVVFDGRNTGGQAGASSRIENYLGFPTGISGRALVGRAFNQAIKFGAEIAVPMHVDRLDCSGKELTLEIAGGTRVISKAIVIASGASYRRPCPSSEHSAQLAA</sequence>
<dbReference type="Gene3D" id="2.60.120.10">
    <property type="entry name" value="Jelly Rolls"/>
    <property type="match status" value="1"/>
</dbReference>
<protein>
    <recommendedName>
        <fullName evidence="1">Thioredoxin reductase</fullName>
    </recommendedName>
</protein>
<dbReference type="PANTHER" id="PTHR48105">
    <property type="entry name" value="THIOREDOXIN REDUCTASE 1-RELATED-RELATED"/>
    <property type="match status" value="1"/>
</dbReference>
<dbReference type="EMBL" id="JBBGZA010000001">
    <property type="protein sequence ID" value="MEJ5095815.1"/>
    <property type="molecule type" value="Genomic_DNA"/>
</dbReference>